<protein>
    <submittedName>
        <fullName evidence="1">Uncharacterized protein</fullName>
    </submittedName>
</protein>
<dbReference type="HOGENOM" id="CLU_2894858_0_0_0"/>
<keyword evidence="2" id="KW-1185">Reference proteome</keyword>
<sequence length="62" mass="7258">MPSEAIVNAKRCLINMLLLLREPDKFDQLNTRCILARALQSKNRVFQALRFFLQYAGDEIFL</sequence>
<organism evidence="1">
    <name type="scientific">Vecturithrix granuli</name>
    <dbReference type="NCBI Taxonomy" id="1499967"/>
    <lineage>
        <taxon>Bacteria</taxon>
        <taxon>Candidatus Moduliflexota</taxon>
        <taxon>Candidatus Vecturitrichia</taxon>
        <taxon>Candidatus Vecturitrichales</taxon>
        <taxon>Candidatus Vecturitrichaceae</taxon>
        <taxon>Candidatus Vecturithrix</taxon>
    </lineage>
</organism>
<name>A0A081CAS1_VECG1</name>
<accession>A0A081CAS1</accession>
<dbReference type="EMBL" id="DF820481">
    <property type="protein sequence ID" value="GAK61676.1"/>
    <property type="molecule type" value="Genomic_DNA"/>
</dbReference>
<reference evidence="1" key="1">
    <citation type="journal article" date="2015" name="PeerJ">
        <title>First genomic representation of candidate bacterial phylum KSB3 points to enhanced environmental sensing as a trigger of wastewater bulking.</title>
        <authorList>
            <person name="Sekiguchi Y."/>
            <person name="Ohashi A."/>
            <person name="Parks D.H."/>
            <person name="Yamauchi T."/>
            <person name="Tyson G.W."/>
            <person name="Hugenholtz P."/>
        </authorList>
    </citation>
    <scope>NUCLEOTIDE SEQUENCE [LARGE SCALE GENOMIC DNA]</scope>
</reference>
<evidence type="ECO:0000313" key="1">
    <source>
        <dbReference type="EMBL" id="GAK61676.1"/>
    </source>
</evidence>
<proteinExistence type="predicted"/>
<dbReference type="STRING" id="1499967.U27_01577"/>
<evidence type="ECO:0000313" key="2">
    <source>
        <dbReference type="Proteomes" id="UP000030661"/>
    </source>
</evidence>
<dbReference type="Proteomes" id="UP000030661">
    <property type="component" value="Unassembled WGS sequence"/>
</dbReference>
<dbReference type="AlphaFoldDB" id="A0A081CAS1"/>
<gene>
    <name evidence="1" type="ORF">U27_01577</name>
</gene>